<protein>
    <submittedName>
        <fullName evidence="2">Uncharacterized protein</fullName>
    </submittedName>
</protein>
<evidence type="ECO:0000313" key="3">
    <source>
        <dbReference type="Proteomes" id="UP001159405"/>
    </source>
</evidence>
<comment type="caution">
    <text evidence="2">The sequence shown here is derived from an EMBL/GenBank/DDBJ whole genome shotgun (WGS) entry which is preliminary data.</text>
</comment>
<name>A0ABN8R060_9CNID</name>
<keyword evidence="3" id="KW-1185">Reference proteome</keyword>
<dbReference type="Proteomes" id="UP001159405">
    <property type="component" value="Unassembled WGS sequence"/>
</dbReference>
<organism evidence="2 3">
    <name type="scientific">Porites lobata</name>
    <dbReference type="NCBI Taxonomy" id="104759"/>
    <lineage>
        <taxon>Eukaryota</taxon>
        <taxon>Metazoa</taxon>
        <taxon>Cnidaria</taxon>
        <taxon>Anthozoa</taxon>
        <taxon>Hexacorallia</taxon>
        <taxon>Scleractinia</taxon>
        <taxon>Fungiina</taxon>
        <taxon>Poritidae</taxon>
        <taxon>Porites</taxon>
    </lineage>
</organism>
<dbReference type="EMBL" id="CALNXK010000162">
    <property type="protein sequence ID" value="CAH3171223.1"/>
    <property type="molecule type" value="Genomic_DNA"/>
</dbReference>
<reference evidence="2 3" key="1">
    <citation type="submission" date="2022-05" db="EMBL/GenBank/DDBJ databases">
        <authorList>
            <consortium name="Genoscope - CEA"/>
            <person name="William W."/>
        </authorList>
    </citation>
    <scope>NUCLEOTIDE SEQUENCE [LARGE SCALE GENOMIC DNA]</scope>
</reference>
<sequence length="245" mass="28293">MFDIRTWIAPARIDIHNISNPHSFVLEDNSKGDVVLRYKNWSRDKEWKPSRNPDDCITILQDDLPAHVPDIIAPSSDKINLEKLRSDIPKYFSSRVFTEKKWWKDFLADKEGLFSATEKPHVWLLDEVEAIKRRQTAVREEEPQEQQGLDDERSTVADLPQRPSAAPKDLEDMVVGQLTEVPQMYTGRYQSRAQLLSRVAEVDNDNLEESLQTGVYVAVSIENYSKAPVIGKVLEIHDDKFKIQY</sequence>
<gene>
    <name evidence="2" type="ORF">PLOB_00011758</name>
</gene>
<dbReference type="PANTHER" id="PTHR33153:SF3">
    <property type="entry name" value="TRAFFICKING PROTEIN PARTICLE COMPLEX SUBUNIT 11 DOMAIN-CONTAINING PROTEIN"/>
    <property type="match status" value="1"/>
</dbReference>
<evidence type="ECO:0000256" key="1">
    <source>
        <dbReference type="SAM" id="MobiDB-lite"/>
    </source>
</evidence>
<accession>A0ABN8R060</accession>
<evidence type="ECO:0000313" key="2">
    <source>
        <dbReference type="EMBL" id="CAH3171223.1"/>
    </source>
</evidence>
<dbReference type="PANTHER" id="PTHR33153">
    <property type="entry name" value="MYND-TYPE DOMAIN-CONTAINING PROTEIN"/>
    <property type="match status" value="1"/>
</dbReference>
<feature type="region of interest" description="Disordered" evidence="1">
    <location>
        <begin position="136"/>
        <end position="171"/>
    </location>
</feature>
<proteinExistence type="predicted"/>